<sequence>MTARLARLRGPNNEGLLLAVIVLVVIAMSLASPAFFTAGTFFALVRSSMVPLIFALGVLLVLISGGVDVSFPAIAIFAAYTTVTLFMDGSGGTALVIFAVAMLIGAGLGMLNGVVIARFRLPTLIVTLGTQGIFKGVLIAYIGSAYISAGDLPSAITEASDRHLVDVAGGGYLHFLIVPVVVIVLLVAAMLKWTVFGRSIYAIGGDTEAARRVGIRVVRTQVWLYMLVGALAAFGGVVYVILGKNANPQSLVGTELDIIAAVVLGGASIFGGRGSVGGTVLGVVLVQLINNNLVLVGIPSTWQRAAVGVLLLLGVSIQAFAATRGRSRPVAVQKEVAA</sequence>
<evidence type="ECO:0000256" key="5">
    <source>
        <dbReference type="ARBA" id="ARBA00022692"/>
    </source>
</evidence>
<dbReference type="GO" id="GO:0005886">
    <property type="term" value="C:plasma membrane"/>
    <property type="evidence" value="ECO:0007669"/>
    <property type="project" value="UniProtKB-SubCell"/>
</dbReference>
<feature type="transmembrane region" description="Helical" evidence="8">
    <location>
        <begin position="305"/>
        <end position="323"/>
    </location>
</feature>
<dbReference type="InterPro" id="IPR001851">
    <property type="entry name" value="ABC_transp_permease"/>
</dbReference>
<accession>A0A511YX92</accession>
<proteinExistence type="predicted"/>
<evidence type="ECO:0000256" key="3">
    <source>
        <dbReference type="ARBA" id="ARBA00022475"/>
    </source>
</evidence>
<keyword evidence="5 8" id="KW-0812">Transmembrane</keyword>
<gene>
    <name evidence="9" type="primary">rbsC_1</name>
    <name evidence="9" type="ORF">AFE02nite_15460</name>
</gene>
<feature type="transmembrane region" description="Helical" evidence="8">
    <location>
        <begin position="124"/>
        <end position="149"/>
    </location>
</feature>
<dbReference type="RefSeq" id="WP_034245207.1">
    <property type="nucleotide sequence ID" value="NZ_BJYK01000004.1"/>
</dbReference>
<name>A0A511YX92_9CELL</name>
<dbReference type="Proteomes" id="UP000321484">
    <property type="component" value="Unassembled WGS sequence"/>
</dbReference>
<feature type="transmembrane region" description="Helical" evidence="8">
    <location>
        <begin position="222"/>
        <end position="242"/>
    </location>
</feature>
<dbReference type="PANTHER" id="PTHR32196">
    <property type="entry name" value="ABC TRANSPORTER PERMEASE PROTEIN YPHD-RELATED-RELATED"/>
    <property type="match status" value="1"/>
</dbReference>
<feature type="transmembrane region" description="Helical" evidence="8">
    <location>
        <begin position="169"/>
        <end position="191"/>
    </location>
</feature>
<keyword evidence="2" id="KW-0813">Transport</keyword>
<dbReference type="PANTHER" id="PTHR32196:SF21">
    <property type="entry name" value="ABC TRANSPORTER PERMEASE PROTEIN YPHD-RELATED"/>
    <property type="match status" value="1"/>
</dbReference>
<keyword evidence="3" id="KW-1003">Cell membrane</keyword>
<keyword evidence="4" id="KW-0997">Cell inner membrane</keyword>
<evidence type="ECO:0000256" key="6">
    <source>
        <dbReference type="ARBA" id="ARBA00022989"/>
    </source>
</evidence>
<keyword evidence="6 8" id="KW-1133">Transmembrane helix</keyword>
<comment type="subcellular location">
    <subcellularLocation>
        <location evidence="1">Cell membrane</location>
        <topology evidence="1">Multi-pass membrane protein</topology>
    </subcellularLocation>
</comment>
<feature type="transmembrane region" description="Helical" evidence="8">
    <location>
        <begin position="52"/>
        <end position="80"/>
    </location>
</feature>
<evidence type="ECO:0000313" key="9">
    <source>
        <dbReference type="EMBL" id="GEN79812.1"/>
    </source>
</evidence>
<dbReference type="CDD" id="cd06579">
    <property type="entry name" value="TM_PBP1_transp_AraH_like"/>
    <property type="match status" value="1"/>
</dbReference>
<feature type="transmembrane region" description="Helical" evidence="8">
    <location>
        <begin position="92"/>
        <end position="117"/>
    </location>
</feature>
<feature type="transmembrane region" description="Helical" evidence="8">
    <location>
        <begin position="16"/>
        <end position="45"/>
    </location>
</feature>
<evidence type="ECO:0000256" key="1">
    <source>
        <dbReference type="ARBA" id="ARBA00004651"/>
    </source>
</evidence>
<evidence type="ECO:0000313" key="10">
    <source>
        <dbReference type="Proteomes" id="UP000321484"/>
    </source>
</evidence>
<dbReference type="EMBL" id="BJYK01000004">
    <property type="protein sequence ID" value="GEN79812.1"/>
    <property type="molecule type" value="Genomic_DNA"/>
</dbReference>
<evidence type="ECO:0000256" key="4">
    <source>
        <dbReference type="ARBA" id="ARBA00022519"/>
    </source>
</evidence>
<keyword evidence="10" id="KW-1185">Reference proteome</keyword>
<keyword evidence="7 8" id="KW-0472">Membrane</keyword>
<dbReference type="GO" id="GO:0022857">
    <property type="term" value="F:transmembrane transporter activity"/>
    <property type="evidence" value="ECO:0007669"/>
    <property type="project" value="InterPro"/>
</dbReference>
<evidence type="ECO:0000256" key="2">
    <source>
        <dbReference type="ARBA" id="ARBA00022448"/>
    </source>
</evidence>
<reference evidence="9 10" key="1">
    <citation type="submission" date="2019-07" db="EMBL/GenBank/DDBJ databases">
        <title>Whole genome shotgun sequence of Actinotalea fermentans NBRC 105374.</title>
        <authorList>
            <person name="Hosoyama A."/>
            <person name="Uohara A."/>
            <person name="Ohji S."/>
            <person name="Ichikawa N."/>
        </authorList>
    </citation>
    <scope>NUCLEOTIDE SEQUENCE [LARGE SCALE GENOMIC DNA]</scope>
    <source>
        <strain evidence="9 10">NBRC 105374</strain>
    </source>
</reference>
<evidence type="ECO:0000256" key="7">
    <source>
        <dbReference type="ARBA" id="ARBA00023136"/>
    </source>
</evidence>
<dbReference type="OrthoDB" id="9808136at2"/>
<comment type="caution">
    <text evidence="9">The sequence shown here is derived from an EMBL/GenBank/DDBJ whole genome shotgun (WGS) entry which is preliminary data.</text>
</comment>
<dbReference type="Pfam" id="PF02653">
    <property type="entry name" value="BPD_transp_2"/>
    <property type="match status" value="1"/>
</dbReference>
<organism evidence="9 10">
    <name type="scientific">Actinotalea fermentans</name>
    <dbReference type="NCBI Taxonomy" id="43671"/>
    <lineage>
        <taxon>Bacteria</taxon>
        <taxon>Bacillati</taxon>
        <taxon>Actinomycetota</taxon>
        <taxon>Actinomycetes</taxon>
        <taxon>Micrococcales</taxon>
        <taxon>Cellulomonadaceae</taxon>
        <taxon>Actinotalea</taxon>
    </lineage>
</organism>
<dbReference type="AlphaFoldDB" id="A0A511YX92"/>
<feature type="transmembrane region" description="Helical" evidence="8">
    <location>
        <begin position="279"/>
        <end position="299"/>
    </location>
</feature>
<evidence type="ECO:0000256" key="8">
    <source>
        <dbReference type="SAM" id="Phobius"/>
    </source>
</evidence>
<protein>
    <submittedName>
        <fullName evidence="9">Sugar ABC transporter permease</fullName>
    </submittedName>
</protein>